<comment type="caution">
    <text evidence="2">The sequence shown here is derived from an EMBL/GenBank/DDBJ whole genome shotgun (WGS) entry which is preliminary data.</text>
</comment>
<sequence length="159" mass="18364">MAKHPPAPRSKSQIKNSSNEKRSGKSKPRAKSNAGTKRSKPTSDSDESVPRKKQKRLRHQEDTDSEENEEDEDDEENEETESSDSNSSEDRPLPWYCDSQDIDNLIATDWSTDDELVLKDTSSEEISLWTKFFEVLCGCSCRFIARRSRLYDDDERLRN</sequence>
<dbReference type="VEuPathDB" id="FungiDB:MFRU_017g01200"/>
<feature type="compositionally biased region" description="Acidic residues" evidence="1">
    <location>
        <begin position="63"/>
        <end position="82"/>
    </location>
</feature>
<gene>
    <name evidence="2" type="ORF">EYC84_007927</name>
</gene>
<organism evidence="2 3">
    <name type="scientific">Monilinia fructicola</name>
    <name type="common">Brown rot fungus</name>
    <name type="synonym">Ciboria fructicola</name>
    <dbReference type="NCBI Taxonomy" id="38448"/>
    <lineage>
        <taxon>Eukaryota</taxon>
        <taxon>Fungi</taxon>
        <taxon>Dikarya</taxon>
        <taxon>Ascomycota</taxon>
        <taxon>Pezizomycotina</taxon>
        <taxon>Leotiomycetes</taxon>
        <taxon>Helotiales</taxon>
        <taxon>Sclerotiniaceae</taxon>
        <taxon>Monilinia</taxon>
    </lineage>
</organism>
<protein>
    <submittedName>
        <fullName evidence="2">Uncharacterized protein</fullName>
    </submittedName>
</protein>
<dbReference type="EMBL" id="VICG01000009">
    <property type="protein sequence ID" value="KAA8568951.1"/>
    <property type="molecule type" value="Genomic_DNA"/>
</dbReference>
<dbReference type="Proteomes" id="UP000322873">
    <property type="component" value="Unassembled WGS sequence"/>
</dbReference>
<keyword evidence="3" id="KW-1185">Reference proteome</keyword>
<name>A0A5M9JI32_MONFR</name>
<evidence type="ECO:0000313" key="2">
    <source>
        <dbReference type="EMBL" id="KAA8568951.1"/>
    </source>
</evidence>
<evidence type="ECO:0000256" key="1">
    <source>
        <dbReference type="SAM" id="MobiDB-lite"/>
    </source>
</evidence>
<reference evidence="2 3" key="1">
    <citation type="submission" date="2019-06" db="EMBL/GenBank/DDBJ databases">
        <title>Genome Sequence of the Brown Rot Fungal Pathogen Monilinia fructicola.</title>
        <authorList>
            <person name="De Miccolis Angelini R.M."/>
            <person name="Landi L."/>
            <person name="Abate D."/>
            <person name="Pollastro S."/>
            <person name="Romanazzi G."/>
            <person name="Faretra F."/>
        </authorList>
    </citation>
    <scope>NUCLEOTIDE SEQUENCE [LARGE SCALE GENOMIC DNA]</scope>
    <source>
        <strain evidence="2 3">Mfrc123</strain>
    </source>
</reference>
<evidence type="ECO:0000313" key="3">
    <source>
        <dbReference type="Proteomes" id="UP000322873"/>
    </source>
</evidence>
<accession>A0A5M9JI32</accession>
<dbReference type="AlphaFoldDB" id="A0A5M9JI32"/>
<feature type="region of interest" description="Disordered" evidence="1">
    <location>
        <begin position="1"/>
        <end position="97"/>
    </location>
</feature>
<proteinExistence type="predicted"/>